<dbReference type="Gene3D" id="3.40.50.1580">
    <property type="entry name" value="Nucleoside phosphorylase domain"/>
    <property type="match status" value="1"/>
</dbReference>
<dbReference type="RefSeq" id="WP_265382258.1">
    <property type="nucleotide sequence ID" value="NZ_CP110615.1"/>
</dbReference>
<dbReference type="EMBL" id="CP110615">
    <property type="protein sequence ID" value="UZJ24151.1"/>
    <property type="molecule type" value="Genomic_DNA"/>
</dbReference>
<keyword evidence="3" id="KW-1185">Reference proteome</keyword>
<evidence type="ECO:0000313" key="3">
    <source>
        <dbReference type="Proteomes" id="UP001164965"/>
    </source>
</evidence>
<dbReference type="InterPro" id="IPR000845">
    <property type="entry name" value="Nucleoside_phosphorylase_d"/>
</dbReference>
<organism evidence="2 3">
    <name type="scientific">Rhodococcus antarcticus</name>
    <dbReference type="NCBI Taxonomy" id="2987751"/>
    <lineage>
        <taxon>Bacteria</taxon>
        <taxon>Bacillati</taxon>
        <taxon>Actinomycetota</taxon>
        <taxon>Actinomycetes</taxon>
        <taxon>Mycobacteriales</taxon>
        <taxon>Nocardiaceae</taxon>
        <taxon>Rhodococcus</taxon>
    </lineage>
</organism>
<dbReference type="Pfam" id="PF01048">
    <property type="entry name" value="PNP_UDP_1"/>
    <property type="match status" value="1"/>
</dbReference>
<dbReference type="InterPro" id="IPR035994">
    <property type="entry name" value="Nucleoside_phosphorylase_sf"/>
</dbReference>
<gene>
    <name evidence="2" type="ORF">RHODO2019_13430</name>
</gene>
<evidence type="ECO:0000259" key="1">
    <source>
        <dbReference type="Pfam" id="PF01048"/>
    </source>
</evidence>
<name>A0ABY6NXP7_9NOCA</name>
<proteinExistence type="predicted"/>
<evidence type="ECO:0000313" key="2">
    <source>
        <dbReference type="EMBL" id="UZJ24151.1"/>
    </source>
</evidence>
<sequence length="263" mass="27808">MSSDEYPLIDAKDHGAVSLFEPENLLREARRQRDLPTAAVPRACLLDPDGDIVRHLAAGPGRRHAGWACYHTEMWVTDLDGVEIGVVGMAVGAPFAVLVAEQLAASGAELVISITSAGQIASLPTVPCFVLLERALRDEGTSAHYLPPARWSNLDAGLLTRLAGAFDHLPGPVLTGASWTTDAPYRETRSAIDAAERAGTVCVEMEAAGLYAYAAARRHPVVCLAHVTNTMATDGDDFEKGLDNGVHDALAVARAVVLAVVVP</sequence>
<feature type="domain" description="Nucleoside phosphorylase" evidence="1">
    <location>
        <begin position="55"/>
        <end position="256"/>
    </location>
</feature>
<protein>
    <submittedName>
        <fullName evidence="2">Nucleoside phosphorylase</fullName>
    </submittedName>
</protein>
<reference evidence="2" key="1">
    <citation type="submission" date="2022-10" db="EMBL/GenBank/DDBJ databases">
        <title>Rhodococcus sp.75.</title>
        <authorList>
            <person name="Sun M."/>
        </authorList>
    </citation>
    <scope>NUCLEOTIDE SEQUENCE</scope>
    <source>
        <strain evidence="2">75</strain>
    </source>
</reference>
<accession>A0ABY6NXP7</accession>
<dbReference type="CDD" id="cd09007">
    <property type="entry name" value="NP-I_spr0068"/>
    <property type="match status" value="1"/>
</dbReference>
<dbReference type="SUPFAM" id="SSF53167">
    <property type="entry name" value="Purine and uridine phosphorylases"/>
    <property type="match status" value="1"/>
</dbReference>
<dbReference type="Proteomes" id="UP001164965">
    <property type="component" value="Chromosome"/>
</dbReference>